<dbReference type="InterPro" id="IPR027304">
    <property type="entry name" value="Trigger_fact/SurA_dom_sf"/>
</dbReference>
<evidence type="ECO:0000259" key="4">
    <source>
        <dbReference type="Pfam" id="PF09312"/>
    </source>
</evidence>
<protein>
    <submittedName>
        <fullName evidence="5">Molecular chaperone SurA</fullName>
    </submittedName>
</protein>
<accession>A0A9W6N682</accession>
<feature type="signal peptide" evidence="3">
    <location>
        <begin position="1"/>
        <end position="44"/>
    </location>
</feature>
<dbReference type="InterPro" id="IPR015391">
    <property type="entry name" value="SurA_N"/>
</dbReference>
<dbReference type="AlphaFoldDB" id="A0A9W6N682"/>
<feature type="domain" description="SurA N-terminal" evidence="4">
    <location>
        <begin position="84"/>
        <end position="150"/>
    </location>
</feature>
<evidence type="ECO:0000256" key="1">
    <source>
        <dbReference type="ARBA" id="ARBA00022729"/>
    </source>
</evidence>
<gene>
    <name evidence="5" type="ORF">GCM10008174_17000</name>
</gene>
<dbReference type="PANTHER" id="PTHR47637">
    <property type="entry name" value="CHAPERONE SURA"/>
    <property type="match status" value="1"/>
</dbReference>
<comment type="caution">
    <text evidence="5">The sequence shown here is derived from an EMBL/GenBank/DDBJ whole genome shotgun (WGS) entry which is preliminary data.</text>
</comment>
<keyword evidence="2" id="KW-0697">Rotamase</keyword>
<dbReference type="InterPro" id="IPR050280">
    <property type="entry name" value="OMP_Chaperone_SurA"/>
</dbReference>
<evidence type="ECO:0000256" key="3">
    <source>
        <dbReference type="SAM" id="SignalP"/>
    </source>
</evidence>
<keyword evidence="6" id="KW-1185">Reference proteome</keyword>
<dbReference type="SUPFAM" id="SSF109998">
    <property type="entry name" value="Triger factor/SurA peptide-binding domain-like"/>
    <property type="match status" value="1"/>
</dbReference>
<evidence type="ECO:0000313" key="6">
    <source>
        <dbReference type="Proteomes" id="UP001143309"/>
    </source>
</evidence>
<dbReference type="PANTHER" id="PTHR47637:SF1">
    <property type="entry name" value="CHAPERONE SURA"/>
    <property type="match status" value="1"/>
</dbReference>
<dbReference type="Gene3D" id="1.10.4030.10">
    <property type="entry name" value="Porin chaperone SurA, peptide-binding domain"/>
    <property type="match status" value="1"/>
</dbReference>
<reference evidence="5" key="1">
    <citation type="journal article" date="2014" name="Int. J. Syst. Evol. Microbiol.">
        <title>Complete genome sequence of Corynebacterium casei LMG S-19264T (=DSM 44701T), isolated from a smear-ripened cheese.</title>
        <authorList>
            <consortium name="US DOE Joint Genome Institute (JGI-PGF)"/>
            <person name="Walter F."/>
            <person name="Albersmeier A."/>
            <person name="Kalinowski J."/>
            <person name="Ruckert C."/>
        </authorList>
    </citation>
    <scope>NUCLEOTIDE SEQUENCE</scope>
    <source>
        <strain evidence="5">VKM B-2748</strain>
    </source>
</reference>
<keyword evidence="2" id="KW-0413">Isomerase</keyword>
<reference evidence="5" key="2">
    <citation type="submission" date="2023-01" db="EMBL/GenBank/DDBJ databases">
        <authorList>
            <person name="Sun Q."/>
            <person name="Evtushenko L."/>
        </authorList>
    </citation>
    <scope>NUCLEOTIDE SEQUENCE</scope>
    <source>
        <strain evidence="5">VKM B-2748</strain>
    </source>
</reference>
<dbReference type="Pfam" id="PF09312">
    <property type="entry name" value="SurA_N"/>
    <property type="match status" value="1"/>
</dbReference>
<sequence length="327" mass="35039">MLRVVSWGGRATPGIKWDRLAMSTRLRLFVALACLAAAAAPARAQSVAVVVNGQPILSSEIKSRAALIALAGGGKGGGVAAARDELIDEKLKVAEAKRYGMEASDAQVDAAFASIAQRTKLTPAQFTQAIGQRGVSAQTLKSRLKAEMTWAMLVRRKFAAQAAAREKTAIASAANRGGQIDNRAIQYTLRQVIFVLPKGATEAQVNQRRTEANAARARFPGCDQAVQFATSLRDVAVKEPVTRSSASLGKELNDNLSKVKLGSLTAPERGEQGLEMIAVCERKDIADDNILRRQAMDDTGGKELEEQAKKYLQQLKSRAIVQVLSQG</sequence>
<organism evidence="5 6">
    <name type="scientific">Methylopila turkensis</name>
    <dbReference type="NCBI Taxonomy" id="1437816"/>
    <lineage>
        <taxon>Bacteria</taxon>
        <taxon>Pseudomonadati</taxon>
        <taxon>Pseudomonadota</taxon>
        <taxon>Alphaproteobacteria</taxon>
        <taxon>Hyphomicrobiales</taxon>
        <taxon>Methylopilaceae</taxon>
        <taxon>Methylopila</taxon>
    </lineage>
</organism>
<dbReference type="EMBL" id="BSFL01000002">
    <property type="protein sequence ID" value="GLK79959.1"/>
    <property type="molecule type" value="Genomic_DNA"/>
</dbReference>
<feature type="chain" id="PRO_5040890868" evidence="3">
    <location>
        <begin position="45"/>
        <end position="327"/>
    </location>
</feature>
<evidence type="ECO:0000313" key="5">
    <source>
        <dbReference type="EMBL" id="GLK79959.1"/>
    </source>
</evidence>
<proteinExistence type="predicted"/>
<evidence type="ECO:0000256" key="2">
    <source>
        <dbReference type="ARBA" id="ARBA00023110"/>
    </source>
</evidence>
<dbReference type="Proteomes" id="UP001143309">
    <property type="component" value="Unassembled WGS sequence"/>
</dbReference>
<name>A0A9W6N682_9HYPH</name>
<keyword evidence="1 3" id="KW-0732">Signal</keyword>
<dbReference type="GO" id="GO:0003755">
    <property type="term" value="F:peptidyl-prolyl cis-trans isomerase activity"/>
    <property type="evidence" value="ECO:0007669"/>
    <property type="project" value="UniProtKB-KW"/>
</dbReference>